<organism evidence="3 4">
    <name type="scientific">Mycobacterium tuberculosis</name>
    <dbReference type="NCBI Taxonomy" id="1773"/>
    <lineage>
        <taxon>Bacteria</taxon>
        <taxon>Bacillati</taxon>
        <taxon>Actinomycetota</taxon>
        <taxon>Actinomycetes</taxon>
        <taxon>Mycobacteriales</taxon>
        <taxon>Mycobacteriaceae</taxon>
        <taxon>Mycobacterium</taxon>
        <taxon>Mycobacterium tuberculosis complex</taxon>
    </lineage>
</organism>
<dbReference type="AlphaFoldDB" id="A0A655F4L4"/>
<sequence length="190" mass="20654">MFALRSLGRVIGWVFGVVGFGKLRGDGHRKRGKHVGEQIHQQQLTSPHRRPPGPERRPDDGEQNFAHIAADQNRHRVTNTGPHAAALDQRVEQHAQVIVGQHDIGGPTGGRGTAPAHSDAHVGHPDGRGVVGAVADHRGHSPAALQRRHNLNLLFRADPSKDLHVGGEFGMRLLVQDGKFGTGHDSRVRR</sequence>
<gene>
    <name evidence="3" type="ORF">ERS007661_02538</name>
    <name evidence="2" type="ORF">ERS027646_04205</name>
</gene>
<dbReference type="EMBL" id="CNGE01001202">
    <property type="protein sequence ID" value="CKT84907.1"/>
    <property type="molecule type" value="Genomic_DNA"/>
</dbReference>
<dbReference type="Proteomes" id="UP000039217">
    <property type="component" value="Unassembled WGS sequence"/>
</dbReference>
<evidence type="ECO:0000313" key="2">
    <source>
        <dbReference type="EMBL" id="CKT84907.1"/>
    </source>
</evidence>
<evidence type="ECO:0000313" key="3">
    <source>
        <dbReference type="EMBL" id="CNV49814.1"/>
    </source>
</evidence>
<dbReference type="Proteomes" id="UP000048948">
    <property type="component" value="Unassembled WGS sequence"/>
</dbReference>
<reference evidence="4 5" key="1">
    <citation type="submission" date="2015-03" db="EMBL/GenBank/DDBJ databases">
        <authorList>
            <consortium name="Pathogen Informatics"/>
        </authorList>
    </citation>
    <scope>NUCLEOTIDE SEQUENCE [LARGE SCALE GENOMIC DNA]</scope>
    <source>
        <strain evidence="2 5">Bir 172</strain>
        <strain evidence="3 4">D00501624</strain>
    </source>
</reference>
<accession>A0A655F4L4</accession>
<proteinExistence type="predicted"/>
<evidence type="ECO:0000313" key="5">
    <source>
        <dbReference type="Proteomes" id="UP000048948"/>
    </source>
</evidence>
<name>A0A655F4L4_MYCTX</name>
<evidence type="ECO:0000313" key="4">
    <source>
        <dbReference type="Proteomes" id="UP000039217"/>
    </source>
</evidence>
<feature type="region of interest" description="Disordered" evidence="1">
    <location>
        <begin position="27"/>
        <end position="62"/>
    </location>
</feature>
<dbReference type="EMBL" id="CQQC01000912">
    <property type="protein sequence ID" value="CNV49814.1"/>
    <property type="molecule type" value="Genomic_DNA"/>
</dbReference>
<feature type="region of interest" description="Disordered" evidence="1">
    <location>
        <begin position="101"/>
        <end position="125"/>
    </location>
</feature>
<evidence type="ECO:0000256" key="1">
    <source>
        <dbReference type="SAM" id="MobiDB-lite"/>
    </source>
</evidence>
<protein>
    <submittedName>
        <fullName evidence="3">Uncharacterized protein</fullName>
    </submittedName>
</protein>